<evidence type="ECO:0000313" key="1">
    <source>
        <dbReference type="EMBL" id="CCZ68554.1"/>
    </source>
</evidence>
<dbReference type="Proteomes" id="UP000018114">
    <property type="component" value="Unassembled WGS sequence"/>
</dbReference>
<proteinExistence type="predicted"/>
<reference evidence="1" key="1">
    <citation type="submission" date="2012-11" db="EMBL/GenBank/DDBJ databases">
        <title>Dependencies among metagenomic species, viruses, plasmids and units of genetic variation.</title>
        <authorList>
            <person name="Nielsen H.B."/>
            <person name="Almeida M."/>
            <person name="Juncker A.S."/>
            <person name="Rasmussen S."/>
            <person name="Li J."/>
            <person name="Sunagawa S."/>
            <person name="Plichta D."/>
            <person name="Gautier L."/>
            <person name="Le Chatelier E."/>
            <person name="Peletier E."/>
            <person name="Bonde I."/>
            <person name="Nielsen T."/>
            <person name="Manichanh C."/>
            <person name="Arumugam M."/>
            <person name="Batto J."/>
            <person name="Santos M.B.Q.D."/>
            <person name="Blom N."/>
            <person name="Borruel N."/>
            <person name="Burgdorf K.S."/>
            <person name="Boumezbeur F."/>
            <person name="Casellas F."/>
            <person name="Dore J."/>
            <person name="Guarner F."/>
            <person name="Hansen T."/>
            <person name="Hildebrand F."/>
            <person name="Kaas R.S."/>
            <person name="Kennedy S."/>
            <person name="Kristiansen K."/>
            <person name="Kultima J.R."/>
            <person name="Leonard P."/>
            <person name="Levenez F."/>
            <person name="Lund O."/>
            <person name="Moumen B."/>
            <person name="Le Paslier D."/>
            <person name="Pons N."/>
            <person name="Pedersen O."/>
            <person name="Prifti E."/>
            <person name="Qin J."/>
            <person name="Raes J."/>
            <person name="Tap J."/>
            <person name="Tims S."/>
            <person name="Ussery D.W."/>
            <person name="Yamada T."/>
            <person name="MetaHit consortium"/>
            <person name="Renault P."/>
            <person name="Sicheritz-Ponten T."/>
            <person name="Bork P."/>
            <person name="Wang J."/>
            <person name="Brunak S."/>
            <person name="Ehrlich S.D."/>
        </authorList>
    </citation>
    <scope>NUCLEOTIDE SEQUENCE [LARGE SCALE GENOMIC DNA]</scope>
</reference>
<organism evidence="1">
    <name type="scientific">Mediterraneibacter gnavus CAG:126</name>
    <dbReference type="NCBI Taxonomy" id="1263106"/>
    <lineage>
        <taxon>Bacteria</taxon>
        <taxon>Bacillati</taxon>
        <taxon>Bacillota</taxon>
        <taxon>Clostridia</taxon>
        <taxon>Lachnospirales</taxon>
        <taxon>Lachnospiraceae</taxon>
        <taxon>Mediterraneibacter</taxon>
    </lineage>
</organism>
<accession>R5TYX9</accession>
<gene>
    <name evidence="1" type="ORF">BN481_01347</name>
</gene>
<dbReference type="AlphaFoldDB" id="R5TYX9"/>
<dbReference type="EMBL" id="CBAL010000146">
    <property type="protein sequence ID" value="CCZ68554.1"/>
    <property type="molecule type" value="Genomic_DNA"/>
</dbReference>
<protein>
    <submittedName>
        <fullName evidence="1">Uncharacterized protein</fullName>
    </submittedName>
</protein>
<name>R5TYX9_MEDGN</name>
<sequence>MSMVESWVVELKRCRQMEAVMWILIRQYQDTDALLKAVRRISLLRDKNEDEQVKPIEIIKCFLAVMEKDVKEYPSLQDALDAFCNEGAYACLAEIDSLRKRIGHKEYW</sequence>
<comment type="caution">
    <text evidence="1">The sequence shown here is derived from an EMBL/GenBank/DDBJ whole genome shotgun (WGS) entry which is preliminary data.</text>
</comment>